<reference evidence="2 3" key="1">
    <citation type="submission" date="2018-02" db="EMBL/GenBank/DDBJ databases">
        <title>The genomes of Aspergillus section Nigri reveals drivers in fungal speciation.</title>
        <authorList>
            <consortium name="DOE Joint Genome Institute"/>
            <person name="Vesth T.C."/>
            <person name="Nybo J."/>
            <person name="Theobald S."/>
            <person name="Brandl J."/>
            <person name="Frisvad J.C."/>
            <person name="Nielsen K.F."/>
            <person name="Lyhne E.K."/>
            <person name="Kogle M.E."/>
            <person name="Kuo A."/>
            <person name="Riley R."/>
            <person name="Clum A."/>
            <person name="Nolan M."/>
            <person name="Lipzen A."/>
            <person name="Salamov A."/>
            <person name="Henrissat B."/>
            <person name="Wiebenga A."/>
            <person name="De vries R.P."/>
            <person name="Grigoriev I.V."/>
            <person name="Mortensen U.H."/>
            <person name="Andersen M.R."/>
            <person name="Baker S.E."/>
        </authorList>
    </citation>
    <scope>NUCLEOTIDE SEQUENCE [LARGE SCALE GENOMIC DNA]</scope>
    <source>
        <strain evidence="2 3">CBS 707.79</strain>
    </source>
</reference>
<dbReference type="Proteomes" id="UP000247810">
    <property type="component" value="Unassembled WGS sequence"/>
</dbReference>
<name>A0A319DIA1_9EURO</name>
<evidence type="ECO:0000313" key="3">
    <source>
        <dbReference type="Proteomes" id="UP000247810"/>
    </source>
</evidence>
<feature type="compositionally biased region" description="Polar residues" evidence="1">
    <location>
        <begin position="69"/>
        <end position="84"/>
    </location>
</feature>
<protein>
    <submittedName>
        <fullName evidence="2">Uncharacterized protein</fullName>
    </submittedName>
</protein>
<dbReference type="VEuPathDB" id="FungiDB:BO71DRAFT_396368"/>
<evidence type="ECO:0000256" key="1">
    <source>
        <dbReference type="SAM" id="MobiDB-lite"/>
    </source>
</evidence>
<feature type="region of interest" description="Disordered" evidence="1">
    <location>
        <begin position="65"/>
        <end position="84"/>
    </location>
</feature>
<gene>
    <name evidence="2" type="ORF">BO71DRAFT_396368</name>
</gene>
<dbReference type="EMBL" id="KZ825827">
    <property type="protein sequence ID" value="PYH97231.1"/>
    <property type="molecule type" value="Genomic_DNA"/>
</dbReference>
<proteinExistence type="predicted"/>
<keyword evidence="3" id="KW-1185">Reference proteome</keyword>
<sequence>MDPRAMMEGNSGRGRKKEEEKEEVEEGRGRGGGGGGERRMNARWRGGGMTALSVGGRELHSWDGHSLAHSLTHSTPGKPETNNE</sequence>
<dbReference type="AlphaFoldDB" id="A0A319DIA1"/>
<organism evidence="2 3">
    <name type="scientific">Aspergillus ellipticus CBS 707.79</name>
    <dbReference type="NCBI Taxonomy" id="1448320"/>
    <lineage>
        <taxon>Eukaryota</taxon>
        <taxon>Fungi</taxon>
        <taxon>Dikarya</taxon>
        <taxon>Ascomycota</taxon>
        <taxon>Pezizomycotina</taxon>
        <taxon>Eurotiomycetes</taxon>
        <taxon>Eurotiomycetidae</taxon>
        <taxon>Eurotiales</taxon>
        <taxon>Aspergillaceae</taxon>
        <taxon>Aspergillus</taxon>
        <taxon>Aspergillus subgen. Circumdati</taxon>
    </lineage>
</organism>
<feature type="region of interest" description="Disordered" evidence="1">
    <location>
        <begin position="1"/>
        <end position="57"/>
    </location>
</feature>
<accession>A0A319DIA1</accession>
<evidence type="ECO:0000313" key="2">
    <source>
        <dbReference type="EMBL" id="PYH97231.1"/>
    </source>
</evidence>